<name>A0A1I5QBL2_9BACT</name>
<dbReference type="GO" id="GO:0022625">
    <property type="term" value="C:cytosolic large ribosomal subunit"/>
    <property type="evidence" value="ECO:0007669"/>
    <property type="project" value="TreeGrafter"/>
</dbReference>
<evidence type="ECO:0000256" key="6">
    <source>
        <dbReference type="ARBA" id="ARBA00035197"/>
    </source>
</evidence>
<gene>
    <name evidence="7" type="primary">rplR</name>
    <name evidence="8" type="ORF">SAMN04515674_103101</name>
</gene>
<comment type="subunit">
    <text evidence="7">Part of the 50S ribosomal subunit; part of the 5S rRNA/L5/L18/L25 subcomplex. Contacts the 5S and 23S rRNAs.</text>
</comment>
<keyword evidence="4 7" id="KW-0689">Ribosomal protein</keyword>
<evidence type="ECO:0000313" key="8">
    <source>
        <dbReference type="EMBL" id="SFP43360.1"/>
    </source>
</evidence>
<dbReference type="InterPro" id="IPR005484">
    <property type="entry name" value="Ribosomal_uL18_bac/plant/anim"/>
</dbReference>
<dbReference type="InterPro" id="IPR057268">
    <property type="entry name" value="Ribosomal_L18"/>
</dbReference>
<evidence type="ECO:0000256" key="7">
    <source>
        <dbReference type="HAMAP-Rule" id="MF_01337"/>
    </source>
</evidence>
<keyword evidence="3 7" id="KW-0694">RNA-binding</keyword>
<dbReference type="STRING" id="1079859.SAMN04515674_103101"/>
<proteinExistence type="inferred from homology"/>
<dbReference type="CDD" id="cd00432">
    <property type="entry name" value="Ribosomal_L18_L5e"/>
    <property type="match status" value="1"/>
</dbReference>
<comment type="similarity">
    <text evidence="1 7">Belongs to the universal ribosomal protein uL18 family.</text>
</comment>
<accession>A0A1I5QBL2</accession>
<dbReference type="PANTHER" id="PTHR12899:SF3">
    <property type="entry name" value="LARGE RIBOSOMAL SUBUNIT PROTEIN UL18M"/>
    <property type="match status" value="1"/>
</dbReference>
<dbReference type="GO" id="GO:0008097">
    <property type="term" value="F:5S rRNA binding"/>
    <property type="evidence" value="ECO:0007669"/>
    <property type="project" value="TreeGrafter"/>
</dbReference>
<evidence type="ECO:0000313" key="9">
    <source>
        <dbReference type="Proteomes" id="UP000199306"/>
    </source>
</evidence>
<dbReference type="PANTHER" id="PTHR12899">
    <property type="entry name" value="39S RIBOSOMAL PROTEIN L18, MITOCHONDRIAL"/>
    <property type="match status" value="1"/>
</dbReference>
<keyword evidence="2 7" id="KW-0699">rRNA-binding</keyword>
<dbReference type="Gene3D" id="3.30.420.100">
    <property type="match status" value="1"/>
</dbReference>
<dbReference type="Pfam" id="PF00861">
    <property type="entry name" value="Ribosomal_L18p"/>
    <property type="match status" value="1"/>
</dbReference>
<dbReference type="NCBIfam" id="TIGR00060">
    <property type="entry name" value="L18_bact"/>
    <property type="match status" value="1"/>
</dbReference>
<protein>
    <recommendedName>
        <fullName evidence="6 7">Large ribosomal subunit protein uL18</fullName>
    </recommendedName>
</protein>
<evidence type="ECO:0000256" key="4">
    <source>
        <dbReference type="ARBA" id="ARBA00022980"/>
    </source>
</evidence>
<evidence type="ECO:0000256" key="1">
    <source>
        <dbReference type="ARBA" id="ARBA00007116"/>
    </source>
</evidence>
<comment type="function">
    <text evidence="7">This is one of the proteins that bind and probably mediate the attachment of the 5S RNA into the large ribosomal subunit, where it forms part of the central protuberance.</text>
</comment>
<dbReference type="SUPFAM" id="SSF53137">
    <property type="entry name" value="Translational machinery components"/>
    <property type="match status" value="1"/>
</dbReference>
<dbReference type="FunFam" id="3.30.420.100:FF:000003">
    <property type="entry name" value="50S ribosomal protein L18"/>
    <property type="match status" value="1"/>
</dbReference>
<evidence type="ECO:0000256" key="2">
    <source>
        <dbReference type="ARBA" id="ARBA00022730"/>
    </source>
</evidence>
<dbReference type="InterPro" id="IPR004389">
    <property type="entry name" value="Ribosomal_uL18_bac-type"/>
</dbReference>
<dbReference type="EMBL" id="FOXH01000003">
    <property type="protein sequence ID" value="SFP43360.1"/>
    <property type="molecule type" value="Genomic_DNA"/>
</dbReference>
<dbReference type="HAMAP" id="MF_01337_B">
    <property type="entry name" value="Ribosomal_uL18_B"/>
    <property type="match status" value="1"/>
</dbReference>
<keyword evidence="5 7" id="KW-0687">Ribonucleoprotein</keyword>
<keyword evidence="9" id="KW-1185">Reference proteome</keyword>
<evidence type="ECO:0000256" key="3">
    <source>
        <dbReference type="ARBA" id="ARBA00022884"/>
    </source>
</evidence>
<dbReference type="OrthoDB" id="9810939at2"/>
<dbReference type="Proteomes" id="UP000199306">
    <property type="component" value="Unassembled WGS sequence"/>
</dbReference>
<organism evidence="8 9">
    <name type="scientific">Pseudarcicella hirudinis</name>
    <dbReference type="NCBI Taxonomy" id="1079859"/>
    <lineage>
        <taxon>Bacteria</taxon>
        <taxon>Pseudomonadati</taxon>
        <taxon>Bacteroidota</taxon>
        <taxon>Cytophagia</taxon>
        <taxon>Cytophagales</taxon>
        <taxon>Flectobacillaceae</taxon>
        <taxon>Pseudarcicella</taxon>
    </lineage>
</organism>
<reference evidence="8 9" key="1">
    <citation type="submission" date="2016-10" db="EMBL/GenBank/DDBJ databases">
        <authorList>
            <person name="de Groot N.N."/>
        </authorList>
    </citation>
    <scope>NUCLEOTIDE SEQUENCE [LARGE SCALE GENOMIC DNA]</scope>
    <source>
        <strain evidence="9">E92,LMG 26720,CCM 7988</strain>
    </source>
</reference>
<dbReference type="GO" id="GO:0003735">
    <property type="term" value="F:structural constituent of ribosome"/>
    <property type="evidence" value="ECO:0007669"/>
    <property type="project" value="InterPro"/>
</dbReference>
<dbReference type="RefSeq" id="WP_092013965.1">
    <property type="nucleotide sequence ID" value="NZ_FOXH01000003.1"/>
</dbReference>
<dbReference type="AlphaFoldDB" id="A0A1I5QBL2"/>
<dbReference type="GO" id="GO:0006412">
    <property type="term" value="P:translation"/>
    <property type="evidence" value="ECO:0007669"/>
    <property type="project" value="UniProtKB-UniRule"/>
</dbReference>
<evidence type="ECO:0000256" key="5">
    <source>
        <dbReference type="ARBA" id="ARBA00023274"/>
    </source>
</evidence>
<sequence>MATQKDLRRERIKKSIRAKISGTAEKPRLTVFRSNTAIYAQLVDDTKGQTLAAASSQETGANNSNIEAAKAVGAKIAEKAIAAGISTVVFDRNGYLYHGKIKSLADAAREGGLKF</sequence>